<proteinExistence type="predicted"/>
<gene>
    <name evidence="2" type="ORF">SAMN05216195_10776</name>
</gene>
<evidence type="ECO:0000313" key="3">
    <source>
        <dbReference type="Proteomes" id="UP000199028"/>
    </source>
</evidence>
<reference evidence="3" key="1">
    <citation type="submission" date="2016-10" db="EMBL/GenBank/DDBJ databases">
        <authorList>
            <person name="Varghese N."/>
            <person name="Submissions S."/>
        </authorList>
    </citation>
    <scope>NUCLEOTIDE SEQUENCE [LARGE SCALE GENOMIC DNA]</scope>
    <source>
        <strain evidence="3">CGMCC 4.578</strain>
    </source>
</reference>
<evidence type="ECO:0000259" key="1">
    <source>
        <dbReference type="Pfam" id="PF21814"/>
    </source>
</evidence>
<protein>
    <recommendedName>
        <fullName evidence="1">DUF6883 domain-containing protein</fullName>
    </recommendedName>
</protein>
<dbReference type="RefSeq" id="WP_090066855.1">
    <property type="nucleotide sequence ID" value="NZ_FOFT01000007.1"/>
</dbReference>
<organism evidence="2 3">
    <name type="scientific">Lentzea flaviverrucosa</name>
    <dbReference type="NCBI Taxonomy" id="200379"/>
    <lineage>
        <taxon>Bacteria</taxon>
        <taxon>Bacillati</taxon>
        <taxon>Actinomycetota</taxon>
        <taxon>Actinomycetes</taxon>
        <taxon>Pseudonocardiales</taxon>
        <taxon>Pseudonocardiaceae</taxon>
        <taxon>Lentzea</taxon>
    </lineage>
</organism>
<feature type="domain" description="DUF6883" evidence="1">
    <location>
        <begin position="273"/>
        <end position="373"/>
    </location>
</feature>
<dbReference type="Proteomes" id="UP000199028">
    <property type="component" value="Unassembled WGS sequence"/>
</dbReference>
<dbReference type="OrthoDB" id="4512022at2"/>
<keyword evidence="3" id="KW-1185">Reference proteome</keyword>
<accession>A0A1H9SI78</accession>
<dbReference type="EMBL" id="FOFT01000007">
    <property type="protein sequence ID" value="SER84677.1"/>
    <property type="molecule type" value="Genomic_DNA"/>
</dbReference>
<name>A0A1H9SI78_9PSEU</name>
<dbReference type="AlphaFoldDB" id="A0A1H9SI78"/>
<evidence type="ECO:0000313" key="2">
    <source>
        <dbReference type="EMBL" id="SER84677.1"/>
    </source>
</evidence>
<sequence length="498" mass="54797">MAQDSDTAPLREPPIAIFVRADDLSLAHEVEYGPTIKRSLLSAILAVDEQRRCQFQTYWGSLVLPAWRLARASSAPTPSIELALDPFLLWSSANALCRSGRRGWNTLGAHVPWLLGNSNVYIGVFSRLSSSLHARLDEQLQSQSWYVGAMEVELDNSLHRRVFSLIPGWRYSQAWVDNPTEGGITVEELIAGLAVGGAGLADHPIAARHCQIPWSSASVPHDAPVTTAATAFEIGTTYQESIAALVHRYQQAERPLSYEVGRRQPLLDELRGKLHDYALNPGHQKGGKEKAEFFRKELGLEQQDWKLLAIQLISSLQSAEPLNFRDEAAYGERQHLRFEISAPVVGLNGKTKSVKAAWKIEDGFPAQLVTVTPEKRHLSAEEADPLAPGDWTALYNIARVVADRALEECRPTPIALTGLKGTDVAPEGMAGFALLCFPDSSNEFVRWLLSEGHAFEDSFGARIIAPGFDLEPAVAWAEAMADVLQKANQPCSVEHMLD</sequence>
<dbReference type="Pfam" id="PF21814">
    <property type="entry name" value="DUF6883"/>
    <property type="match status" value="1"/>
</dbReference>
<dbReference type="InterPro" id="IPR049250">
    <property type="entry name" value="DUF6883"/>
</dbReference>